<reference evidence="2 3" key="1">
    <citation type="submission" date="2021-06" db="EMBL/GenBank/DDBJ databases">
        <title>Caerostris extrusa draft genome.</title>
        <authorList>
            <person name="Kono N."/>
            <person name="Arakawa K."/>
        </authorList>
    </citation>
    <scope>NUCLEOTIDE SEQUENCE [LARGE SCALE GENOMIC DNA]</scope>
</reference>
<gene>
    <name evidence="2" type="ORF">CEXT_627891</name>
</gene>
<evidence type="ECO:0000256" key="1">
    <source>
        <dbReference type="SAM" id="MobiDB-lite"/>
    </source>
</evidence>
<dbReference type="Proteomes" id="UP001054945">
    <property type="component" value="Unassembled WGS sequence"/>
</dbReference>
<evidence type="ECO:0000313" key="2">
    <source>
        <dbReference type="EMBL" id="GIY92966.1"/>
    </source>
</evidence>
<feature type="compositionally biased region" description="Low complexity" evidence="1">
    <location>
        <begin position="24"/>
        <end position="40"/>
    </location>
</feature>
<feature type="compositionally biased region" description="Pro residues" evidence="1">
    <location>
        <begin position="41"/>
        <end position="50"/>
    </location>
</feature>
<organism evidence="2 3">
    <name type="scientific">Caerostris extrusa</name>
    <name type="common">Bark spider</name>
    <name type="synonym">Caerostris bankana</name>
    <dbReference type="NCBI Taxonomy" id="172846"/>
    <lineage>
        <taxon>Eukaryota</taxon>
        <taxon>Metazoa</taxon>
        <taxon>Ecdysozoa</taxon>
        <taxon>Arthropoda</taxon>
        <taxon>Chelicerata</taxon>
        <taxon>Arachnida</taxon>
        <taxon>Araneae</taxon>
        <taxon>Araneomorphae</taxon>
        <taxon>Entelegynae</taxon>
        <taxon>Araneoidea</taxon>
        <taxon>Araneidae</taxon>
        <taxon>Caerostris</taxon>
    </lineage>
</organism>
<feature type="compositionally biased region" description="Basic and acidic residues" evidence="1">
    <location>
        <begin position="58"/>
        <end position="76"/>
    </location>
</feature>
<dbReference type="AlphaFoldDB" id="A0AAV4XDH6"/>
<protein>
    <submittedName>
        <fullName evidence="2">Uncharacterized protein</fullName>
    </submittedName>
</protein>
<feature type="region of interest" description="Disordered" evidence="1">
    <location>
        <begin position="22"/>
        <end position="76"/>
    </location>
</feature>
<proteinExistence type="predicted"/>
<name>A0AAV4XDH6_CAEEX</name>
<accession>A0AAV4XDH6</accession>
<dbReference type="EMBL" id="BPLR01017606">
    <property type="protein sequence ID" value="GIY92966.1"/>
    <property type="molecule type" value="Genomic_DNA"/>
</dbReference>
<comment type="caution">
    <text evidence="2">The sequence shown here is derived from an EMBL/GenBank/DDBJ whole genome shotgun (WGS) entry which is preliminary data.</text>
</comment>
<keyword evidence="3" id="KW-1185">Reference proteome</keyword>
<sequence length="76" mass="8251">MTSVGRLWAISTLFGEFVQRQAIPTTSSSFQPGSPGSPEETPNPIPPPATSTPCPASERSRTSVDRHQVDITRRDQ</sequence>
<evidence type="ECO:0000313" key="3">
    <source>
        <dbReference type="Proteomes" id="UP001054945"/>
    </source>
</evidence>